<evidence type="ECO:0000256" key="5">
    <source>
        <dbReference type="ARBA" id="ARBA00022857"/>
    </source>
</evidence>
<comment type="cofactor">
    <cofactor evidence="1">
        <name>FAD</name>
        <dbReference type="ChEBI" id="CHEBI:57692"/>
    </cofactor>
</comment>
<gene>
    <name evidence="13" type="ORF">H6G05_18700</name>
</gene>
<dbReference type="InterPro" id="IPR001100">
    <property type="entry name" value="Pyr_nuc-diS_OxRdtase"/>
</dbReference>
<comment type="similarity">
    <text evidence="2 9">Belongs to the class-I pyridine nucleotide-disulfide oxidoreductase family.</text>
</comment>
<feature type="domain" description="FAD/NAD(P)-binding" evidence="12">
    <location>
        <begin position="44"/>
        <end position="366"/>
    </location>
</feature>
<keyword evidence="7" id="KW-1015">Disulfide bond</keyword>
<dbReference type="NCBIfam" id="NF004991">
    <property type="entry name" value="PRK06370.1-3"/>
    <property type="match status" value="1"/>
</dbReference>
<dbReference type="InterPro" id="IPR036188">
    <property type="entry name" value="FAD/NAD-bd_sf"/>
</dbReference>
<evidence type="ECO:0000256" key="6">
    <source>
        <dbReference type="ARBA" id="ARBA00023002"/>
    </source>
</evidence>
<dbReference type="PIRSF" id="PIRSF000350">
    <property type="entry name" value="Mercury_reductase_MerA"/>
    <property type="match status" value="1"/>
</dbReference>
<dbReference type="InterPro" id="IPR023753">
    <property type="entry name" value="FAD/NAD-binding_dom"/>
</dbReference>
<dbReference type="SUPFAM" id="SSF55424">
    <property type="entry name" value="FAD/NAD-linked reductases, dimerisation (C-terminal) domain"/>
    <property type="match status" value="1"/>
</dbReference>
<reference evidence="13 14" key="1">
    <citation type="journal article" date="2020" name="ISME J.">
        <title>Comparative genomics reveals insights into cyanobacterial evolution and habitat adaptation.</title>
        <authorList>
            <person name="Chen M.Y."/>
            <person name="Teng W.K."/>
            <person name="Zhao L."/>
            <person name="Hu C.X."/>
            <person name="Zhou Y.K."/>
            <person name="Han B.P."/>
            <person name="Song L.R."/>
            <person name="Shu W.S."/>
        </authorList>
    </citation>
    <scope>NUCLEOTIDE SEQUENCE [LARGE SCALE GENOMIC DNA]</scope>
    <source>
        <strain evidence="13 14">FACHB-1050</strain>
    </source>
</reference>
<keyword evidence="10" id="KW-1133">Transmembrane helix</keyword>
<name>A0ABR8CFJ3_9CYAN</name>
<keyword evidence="5" id="KW-0521">NADP</keyword>
<evidence type="ECO:0000256" key="3">
    <source>
        <dbReference type="ARBA" id="ARBA00022630"/>
    </source>
</evidence>
<dbReference type="Gene3D" id="3.50.50.60">
    <property type="entry name" value="FAD/NAD(P)-binding domain"/>
    <property type="match status" value="2"/>
</dbReference>
<evidence type="ECO:0000256" key="7">
    <source>
        <dbReference type="ARBA" id="ARBA00023157"/>
    </source>
</evidence>
<comment type="caution">
    <text evidence="13">The sequence shown here is derived from an EMBL/GenBank/DDBJ whole genome shotgun (WGS) entry which is preliminary data.</text>
</comment>
<dbReference type="PRINTS" id="PR00368">
    <property type="entry name" value="FADPNR"/>
</dbReference>
<organism evidence="13 14">
    <name type="scientific">Phormidium tenue FACHB-1050</name>
    <dbReference type="NCBI Taxonomy" id="2692857"/>
    <lineage>
        <taxon>Bacteria</taxon>
        <taxon>Bacillati</taxon>
        <taxon>Cyanobacteriota</taxon>
        <taxon>Cyanophyceae</taxon>
        <taxon>Oscillatoriophycideae</taxon>
        <taxon>Oscillatoriales</taxon>
        <taxon>Oscillatoriaceae</taxon>
        <taxon>Phormidium</taxon>
    </lineage>
</organism>
<evidence type="ECO:0000313" key="14">
    <source>
        <dbReference type="Proteomes" id="UP000618445"/>
    </source>
</evidence>
<dbReference type="Proteomes" id="UP000618445">
    <property type="component" value="Unassembled WGS sequence"/>
</dbReference>
<evidence type="ECO:0000259" key="11">
    <source>
        <dbReference type="Pfam" id="PF02852"/>
    </source>
</evidence>
<dbReference type="RefSeq" id="WP_190580260.1">
    <property type="nucleotide sequence ID" value="NZ_CAWPQU010000030.1"/>
</dbReference>
<dbReference type="InterPro" id="IPR016156">
    <property type="entry name" value="FAD/NAD-linked_Rdtase_dimer_sf"/>
</dbReference>
<evidence type="ECO:0000259" key="12">
    <source>
        <dbReference type="Pfam" id="PF07992"/>
    </source>
</evidence>
<evidence type="ECO:0000256" key="8">
    <source>
        <dbReference type="ARBA" id="ARBA00023284"/>
    </source>
</evidence>
<dbReference type="Pfam" id="PF02852">
    <property type="entry name" value="Pyr_redox_dim"/>
    <property type="match status" value="1"/>
</dbReference>
<evidence type="ECO:0000256" key="9">
    <source>
        <dbReference type="RuleBase" id="RU003691"/>
    </source>
</evidence>
<keyword evidence="10" id="KW-0472">Membrane</keyword>
<dbReference type="PANTHER" id="PTHR43014:SF2">
    <property type="entry name" value="MERCURIC REDUCTASE"/>
    <property type="match status" value="1"/>
</dbReference>
<feature type="transmembrane region" description="Helical" evidence="10">
    <location>
        <begin position="46"/>
        <end position="69"/>
    </location>
</feature>
<dbReference type="PRINTS" id="PR00411">
    <property type="entry name" value="PNDRDTASEI"/>
</dbReference>
<keyword evidence="6 9" id="KW-0560">Oxidoreductase</keyword>
<dbReference type="InterPro" id="IPR004099">
    <property type="entry name" value="Pyr_nucl-diS_OxRdtase_dimer"/>
</dbReference>
<dbReference type="SUPFAM" id="SSF51905">
    <property type="entry name" value="FAD/NAD(P)-binding domain"/>
    <property type="match status" value="1"/>
</dbReference>
<keyword evidence="8 9" id="KW-0676">Redox-active center</keyword>
<evidence type="ECO:0000256" key="10">
    <source>
        <dbReference type="SAM" id="Phobius"/>
    </source>
</evidence>
<keyword evidence="3 9" id="KW-0285">Flavoprotein</keyword>
<dbReference type="Pfam" id="PF07992">
    <property type="entry name" value="Pyr_redox_2"/>
    <property type="match status" value="1"/>
</dbReference>
<dbReference type="InterPro" id="IPR012999">
    <property type="entry name" value="Pyr_OxRdtase_I_AS"/>
</dbReference>
<evidence type="ECO:0000256" key="2">
    <source>
        <dbReference type="ARBA" id="ARBA00007532"/>
    </source>
</evidence>
<dbReference type="Gene3D" id="3.30.390.30">
    <property type="match status" value="1"/>
</dbReference>
<dbReference type="EMBL" id="JACJQY010000036">
    <property type="protein sequence ID" value="MBD2318870.1"/>
    <property type="molecule type" value="Genomic_DNA"/>
</dbReference>
<keyword evidence="10" id="KW-0812">Transmembrane</keyword>
<evidence type="ECO:0000313" key="13">
    <source>
        <dbReference type="EMBL" id="MBD2318870.1"/>
    </source>
</evidence>
<accession>A0ABR8CFJ3</accession>
<dbReference type="PANTHER" id="PTHR43014">
    <property type="entry name" value="MERCURIC REDUCTASE"/>
    <property type="match status" value="1"/>
</dbReference>
<proteinExistence type="inferred from homology"/>
<evidence type="ECO:0000256" key="1">
    <source>
        <dbReference type="ARBA" id="ARBA00001974"/>
    </source>
</evidence>
<keyword evidence="14" id="KW-1185">Reference proteome</keyword>
<evidence type="ECO:0000256" key="4">
    <source>
        <dbReference type="ARBA" id="ARBA00022827"/>
    </source>
</evidence>
<keyword evidence="4 9" id="KW-0274">FAD</keyword>
<protein>
    <submittedName>
        <fullName evidence="13">Mercuric reductase</fullName>
    </submittedName>
</protein>
<feature type="domain" description="Pyridine nucleotide-disulphide oxidoreductase dimerisation" evidence="11">
    <location>
        <begin position="392"/>
        <end position="501"/>
    </location>
</feature>
<sequence length="524" mass="56510">MTQSSQYSSDRYAEFIQPVDEYNRDLIANVHPLDWVNPQPAGMYDLVVIGAGTAGLVVAAGAAGLGLGLKVALIEKNLMGGDCLNVGCVPSKCVIRSSRVVADILDAARFGINSPQNIDIDFAAVMERMRKIRAGISHHDSAERFRNLGVDVFLGSASFIDQNAIAVNNTKSNIKLNFKKAVIATGARASDPQIAGLAEAGYLTNETVFSLIERPKRLAVIGGGAIGCELAQAFQRLGCEVSLLHKNSHLLDREDADAAEIVQQVFLREGVNLILDCAIAQVTKTSNGKIIHYQQNGISHQIEVDEILVGAGRSPNVEGLNLETIGVEYDQRKGVIVNDYLQTTNPRIFAAGDICMNWKFTHAADAAARIVIKNTLFSPFGLGKSKLSDLVMPWVTYTDPEIAHVGLSAKAAKAQGLETDEIKIPFSSVDRAIYDGETEGFVKILHQRGSDRILGATIVARHAGEMISEITLAIASKQGLNALSGVIHSYPTQADAIKKAADAYRKTLLTPRTQSLLKFLTKFS</sequence>
<dbReference type="PROSITE" id="PS00076">
    <property type="entry name" value="PYRIDINE_REDOX_1"/>
    <property type="match status" value="1"/>
</dbReference>